<proteinExistence type="inferred from homology"/>
<keyword evidence="13" id="KW-1185">Reference proteome</keyword>
<dbReference type="CDD" id="cd23784">
    <property type="entry name" value="RWD_Spc25"/>
    <property type="match status" value="1"/>
</dbReference>
<dbReference type="InterPro" id="IPR045143">
    <property type="entry name" value="Spc25"/>
</dbReference>
<feature type="domain" description="Chromosome segregation protein Spc25 C-terminal" evidence="11">
    <location>
        <begin position="191"/>
        <end position="261"/>
    </location>
</feature>
<comment type="subunit">
    <text evidence="9">Component of the NDC80 complex.</text>
</comment>
<evidence type="ECO:0000259" key="11">
    <source>
        <dbReference type="Pfam" id="PF08234"/>
    </source>
</evidence>
<evidence type="ECO:0000256" key="6">
    <source>
        <dbReference type="ARBA" id="ARBA00023054"/>
    </source>
</evidence>
<evidence type="ECO:0000256" key="9">
    <source>
        <dbReference type="RuleBase" id="RU367150"/>
    </source>
</evidence>
<dbReference type="RefSeq" id="XP_069203020.1">
    <property type="nucleotide sequence ID" value="XM_069345191.1"/>
</dbReference>
<comment type="caution">
    <text evidence="12">The sequence shown here is derived from an EMBL/GenBank/DDBJ whole genome shotgun (WGS) entry which is preliminary data.</text>
</comment>
<dbReference type="PANTHER" id="PTHR14281:SF0">
    <property type="entry name" value="KINETOCHORE PROTEIN SPC25"/>
    <property type="match status" value="1"/>
</dbReference>
<comment type="subcellular location">
    <subcellularLocation>
        <location evidence="9">Nucleus</location>
    </subcellularLocation>
    <subcellularLocation>
        <location evidence="9">Chromosome</location>
        <location evidence="9">Centromere</location>
        <location evidence="9">Kinetochore</location>
    </subcellularLocation>
</comment>
<dbReference type="Proteomes" id="UP001562354">
    <property type="component" value="Unassembled WGS sequence"/>
</dbReference>
<protein>
    <recommendedName>
        <fullName evidence="9">Kinetochore protein SPC25</fullName>
    </recommendedName>
</protein>
<keyword evidence="4 9" id="KW-0498">Mitosis</keyword>
<organism evidence="12 13">
    <name type="scientific">Neodothiora populina</name>
    <dbReference type="NCBI Taxonomy" id="2781224"/>
    <lineage>
        <taxon>Eukaryota</taxon>
        <taxon>Fungi</taxon>
        <taxon>Dikarya</taxon>
        <taxon>Ascomycota</taxon>
        <taxon>Pezizomycotina</taxon>
        <taxon>Dothideomycetes</taxon>
        <taxon>Dothideomycetidae</taxon>
        <taxon>Dothideales</taxon>
        <taxon>Dothioraceae</taxon>
        <taxon>Neodothiora</taxon>
    </lineage>
</organism>
<evidence type="ECO:0000256" key="10">
    <source>
        <dbReference type="SAM" id="Coils"/>
    </source>
</evidence>
<evidence type="ECO:0000256" key="5">
    <source>
        <dbReference type="ARBA" id="ARBA00022838"/>
    </source>
</evidence>
<comment type="similarity">
    <text evidence="1 9">Belongs to the SPC25 family.</text>
</comment>
<feature type="coiled-coil region" evidence="10">
    <location>
        <begin position="66"/>
        <end position="149"/>
    </location>
</feature>
<comment type="function">
    <text evidence="9">Acts as a component of the essential kinetochore-associated NDC80 complex, which is required for chromosome segregation and spindle checkpoint activity.</text>
</comment>
<dbReference type="EMBL" id="JBFMKM010000004">
    <property type="protein sequence ID" value="KAL1306748.1"/>
    <property type="molecule type" value="Genomic_DNA"/>
</dbReference>
<dbReference type="GeneID" id="95979112"/>
<dbReference type="PANTHER" id="PTHR14281">
    <property type="entry name" value="KINETOCHORE PROTEIN SPC25-RELATED"/>
    <property type="match status" value="1"/>
</dbReference>
<gene>
    <name evidence="12" type="ORF">AAFC00_005413</name>
</gene>
<evidence type="ECO:0000256" key="8">
    <source>
        <dbReference type="ARBA" id="ARBA00023328"/>
    </source>
</evidence>
<keyword evidence="7 9" id="KW-0131">Cell cycle</keyword>
<keyword evidence="5 9" id="KW-0995">Kinetochore</keyword>
<evidence type="ECO:0000256" key="3">
    <source>
        <dbReference type="ARBA" id="ARBA00022618"/>
    </source>
</evidence>
<keyword evidence="8 9" id="KW-0137">Centromere</keyword>
<evidence type="ECO:0000313" key="13">
    <source>
        <dbReference type="Proteomes" id="UP001562354"/>
    </source>
</evidence>
<dbReference type="Gene3D" id="3.30.457.50">
    <property type="entry name" value="Chromosome segregation protein Spc25"/>
    <property type="match status" value="1"/>
</dbReference>
<evidence type="ECO:0000313" key="12">
    <source>
        <dbReference type="EMBL" id="KAL1306748.1"/>
    </source>
</evidence>
<evidence type="ECO:0000256" key="4">
    <source>
        <dbReference type="ARBA" id="ARBA00022776"/>
    </source>
</evidence>
<sequence>MASVMHTPSHGRFDTAFASSSMRQPYSFDGPSMLDTLPNTNFGFDDLRERMAQFTVRFDDFIERGRKRLLEERNQFRLNLAELQESQRARKRQLEDISNKTIAHENQLEREAQEQEEMQQAISHLESQREEQQARRDDLRSQISELQKAIQVRRQAQQSHQRKLDSQARHNLPELHFWESHLCMRIDGSEDADKLNFTYTHIDEQDWSRECSFQLLMSGTQYSIPSTEPKLEPDAVDAVVERLVESRQLAPFLKAMRSLFVHAIRS</sequence>
<keyword evidence="6 10" id="KW-0175">Coiled coil</keyword>
<dbReference type="Pfam" id="PF08234">
    <property type="entry name" value="Spindle_Spc25"/>
    <property type="match status" value="1"/>
</dbReference>
<dbReference type="InterPro" id="IPR013255">
    <property type="entry name" value="Spc25_C"/>
</dbReference>
<evidence type="ECO:0000256" key="2">
    <source>
        <dbReference type="ARBA" id="ARBA00022454"/>
    </source>
</evidence>
<accession>A0ABR3PKS7</accession>
<reference evidence="12 13" key="1">
    <citation type="submission" date="2024-07" db="EMBL/GenBank/DDBJ databases">
        <title>Draft sequence of the Neodothiora populina.</title>
        <authorList>
            <person name="Drown D.D."/>
            <person name="Schuette U.S."/>
            <person name="Buechlein A.B."/>
            <person name="Rusch D.R."/>
            <person name="Winton L.W."/>
            <person name="Adams G.A."/>
        </authorList>
    </citation>
    <scope>NUCLEOTIDE SEQUENCE [LARGE SCALE GENOMIC DNA]</scope>
    <source>
        <strain evidence="12 13">CPC 39397</strain>
    </source>
</reference>
<evidence type="ECO:0000256" key="1">
    <source>
        <dbReference type="ARBA" id="ARBA00006379"/>
    </source>
</evidence>
<keyword evidence="3 9" id="KW-0132">Cell division</keyword>
<name>A0ABR3PKS7_9PEZI</name>
<evidence type="ECO:0000256" key="7">
    <source>
        <dbReference type="ARBA" id="ARBA00023306"/>
    </source>
</evidence>
<keyword evidence="9" id="KW-0539">Nucleus</keyword>
<keyword evidence="2 9" id="KW-0158">Chromosome</keyword>